<comment type="caution">
    <text evidence="1">The sequence shown here is derived from an EMBL/GenBank/DDBJ whole genome shotgun (WGS) entry which is preliminary data.</text>
</comment>
<sequence>MDTLLHPEVQEAAADYRGGVVSQARAMVHRAVARDELPEGTSPG</sequence>
<accession>A0ABV8IJ05</accession>
<evidence type="ECO:0000313" key="1">
    <source>
        <dbReference type="EMBL" id="MFC4063541.1"/>
    </source>
</evidence>
<proteinExistence type="predicted"/>
<dbReference type="RefSeq" id="WP_378064732.1">
    <property type="nucleotide sequence ID" value="NZ_JBHSBL010000002.1"/>
</dbReference>
<dbReference type="EMBL" id="JBHSBL010000002">
    <property type="protein sequence ID" value="MFC4063541.1"/>
    <property type="molecule type" value="Genomic_DNA"/>
</dbReference>
<organism evidence="1 2">
    <name type="scientific">Actinoplanes subglobosus</name>
    <dbReference type="NCBI Taxonomy" id="1547892"/>
    <lineage>
        <taxon>Bacteria</taxon>
        <taxon>Bacillati</taxon>
        <taxon>Actinomycetota</taxon>
        <taxon>Actinomycetes</taxon>
        <taxon>Micromonosporales</taxon>
        <taxon>Micromonosporaceae</taxon>
        <taxon>Actinoplanes</taxon>
    </lineage>
</organism>
<keyword evidence="2" id="KW-1185">Reference proteome</keyword>
<dbReference type="Proteomes" id="UP001595867">
    <property type="component" value="Unassembled WGS sequence"/>
</dbReference>
<name>A0ABV8IJ05_9ACTN</name>
<dbReference type="InterPro" id="IPR036271">
    <property type="entry name" value="Tet_transcr_reg_TetR-rel_C_sf"/>
</dbReference>
<reference evidence="2" key="1">
    <citation type="journal article" date="2019" name="Int. J. Syst. Evol. Microbiol.">
        <title>The Global Catalogue of Microorganisms (GCM) 10K type strain sequencing project: providing services to taxonomists for standard genome sequencing and annotation.</title>
        <authorList>
            <consortium name="The Broad Institute Genomics Platform"/>
            <consortium name="The Broad Institute Genome Sequencing Center for Infectious Disease"/>
            <person name="Wu L."/>
            <person name="Ma J."/>
        </authorList>
    </citation>
    <scope>NUCLEOTIDE SEQUENCE [LARGE SCALE GENOMIC DNA]</scope>
    <source>
        <strain evidence="2">TBRC 5832</strain>
    </source>
</reference>
<evidence type="ECO:0000313" key="2">
    <source>
        <dbReference type="Proteomes" id="UP001595867"/>
    </source>
</evidence>
<protein>
    <submittedName>
        <fullName evidence="1">Uncharacterized protein</fullName>
    </submittedName>
</protein>
<dbReference type="Gene3D" id="1.10.357.10">
    <property type="entry name" value="Tetracycline Repressor, domain 2"/>
    <property type="match status" value="1"/>
</dbReference>
<gene>
    <name evidence="1" type="ORF">ACFO0C_01265</name>
</gene>
<dbReference type="SUPFAM" id="SSF48498">
    <property type="entry name" value="Tetracyclin repressor-like, C-terminal domain"/>
    <property type="match status" value="1"/>
</dbReference>